<protein>
    <submittedName>
        <fullName evidence="2">Uncharacterized protein</fullName>
    </submittedName>
</protein>
<organism evidence="2 3">
    <name type="scientific">Phenylobacterium haematophilum</name>
    <dbReference type="NCBI Taxonomy" id="98513"/>
    <lineage>
        <taxon>Bacteria</taxon>
        <taxon>Pseudomonadati</taxon>
        <taxon>Pseudomonadota</taxon>
        <taxon>Alphaproteobacteria</taxon>
        <taxon>Caulobacterales</taxon>
        <taxon>Caulobacteraceae</taxon>
        <taxon>Phenylobacterium</taxon>
    </lineage>
</organism>
<comment type="caution">
    <text evidence="2">The sequence shown here is derived from an EMBL/GenBank/DDBJ whole genome shotgun (WGS) entry which is preliminary data.</text>
</comment>
<evidence type="ECO:0000313" key="2">
    <source>
        <dbReference type="EMBL" id="MBB3891107.1"/>
    </source>
</evidence>
<name>A0A840A188_9CAUL</name>
<dbReference type="Proteomes" id="UP000530564">
    <property type="component" value="Unassembled WGS sequence"/>
</dbReference>
<evidence type="ECO:0000256" key="1">
    <source>
        <dbReference type="SAM" id="MobiDB-lite"/>
    </source>
</evidence>
<feature type="region of interest" description="Disordered" evidence="1">
    <location>
        <begin position="1"/>
        <end position="37"/>
    </location>
</feature>
<dbReference type="EMBL" id="JACIDK010000002">
    <property type="protein sequence ID" value="MBB3891107.1"/>
    <property type="molecule type" value="Genomic_DNA"/>
</dbReference>
<feature type="compositionally biased region" description="Polar residues" evidence="1">
    <location>
        <begin position="1"/>
        <end position="12"/>
    </location>
</feature>
<reference evidence="2 3" key="1">
    <citation type="submission" date="2020-08" db="EMBL/GenBank/DDBJ databases">
        <title>Genomic Encyclopedia of Type Strains, Phase IV (KMG-IV): sequencing the most valuable type-strain genomes for metagenomic binning, comparative biology and taxonomic classification.</title>
        <authorList>
            <person name="Goeker M."/>
        </authorList>
    </citation>
    <scope>NUCLEOTIDE SEQUENCE [LARGE SCALE GENOMIC DNA]</scope>
    <source>
        <strain evidence="2 3">DSM 21793</strain>
    </source>
</reference>
<keyword evidence="3" id="KW-1185">Reference proteome</keyword>
<proteinExistence type="predicted"/>
<dbReference type="AlphaFoldDB" id="A0A840A188"/>
<accession>A0A840A188</accession>
<gene>
    <name evidence="2" type="ORF">GGQ61_001824</name>
</gene>
<evidence type="ECO:0000313" key="3">
    <source>
        <dbReference type="Proteomes" id="UP000530564"/>
    </source>
</evidence>
<feature type="compositionally biased region" description="Basic and acidic residues" evidence="1">
    <location>
        <begin position="15"/>
        <end position="25"/>
    </location>
</feature>
<sequence length="37" mass="4213">MSRILIQTTIPTTPDDWHRPLRPDDLAAAAEQMEPQP</sequence>